<evidence type="ECO:0000313" key="5">
    <source>
        <dbReference type="EMBL" id="TNU72969.1"/>
    </source>
</evidence>
<keyword evidence="3" id="KW-1133">Transmembrane helix</keyword>
<evidence type="ECO:0000256" key="1">
    <source>
        <dbReference type="ARBA" id="ARBA00006068"/>
    </source>
</evidence>
<dbReference type="PANTHER" id="PTHR33392">
    <property type="entry name" value="POLYISOPRENYL-TEICHOIC ACID--PEPTIDOGLYCAN TEICHOIC ACID TRANSFERASE TAGU"/>
    <property type="match status" value="1"/>
</dbReference>
<dbReference type="EMBL" id="VENP01000076">
    <property type="protein sequence ID" value="TNU72969.1"/>
    <property type="molecule type" value="Genomic_DNA"/>
</dbReference>
<protein>
    <submittedName>
        <fullName evidence="5">LytR family transcriptional regulator</fullName>
    </submittedName>
</protein>
<dbReference type="InterPro" id="IPR050922">
    <property type="entry name" value="LytR/CpsA/Psr_CW_biosynth"/>
</dbReference>
<reference evidence="5 6" key="1">
    <citation type="submission" date="2019-06" db="EMBL/GenBank/DDBJ databases">
        <title>Draft genome sequence of Miniimonas arenae KCTC 19750T isolated from sea sand.</title>
        <authorList>
            <person name="Park S.-J."/>
        </authorList>
    </citation>
    <scope>NUCLEOTIDE SEQUENCE [LARGE SCALE GENOMIC DNA]</scope>
    <source>
        <strain evidence="5 6">KCTC 19750</strain>
    </source>
</reference>
<feature type="region of interest" description="Disordered" evidence="2">
    <location>
        <begin position="1"/>
        <end position="210"/>
    </location>
</feature>
<keyword evidence="3" id="KW-0812">Transmembrane</keyword>
<dbReference type="NCBIfam" id="TIGR00350">
    <property type="entry name" value="lytR_cpsA_psr"/>
    <property type="match status" value="1"/>
</dbReference>
<feature type="domain" description="Cell envelope-related transcriptional attenuator" evidence="4">
    <location>
        <begin position="283"/>
        <end position="426"/>
    </location>
</feature>
<sequence length="524" mass="53269">MADEELPPSFEPGTGRRIPGRTGPSPAERAASGRVTPTSPRPGVPARPPSGARAPEAPTRAPLPPRQPATPPGRAPFGRTTPAPGRTSTTPGERSPGSAGPERAAAEPPPGVARPIPVQRPASGPGRPTAPARGSRTDPAVGATRAVPLSGAAPGRPGVSARPGGAQPVAAGAGGNRPTVGRPLAGTAGGGPGGPGRPGTTGVPDRPVSRSTHRRRRIVLAAVIALVLLLAWPVGLLIWANGRIQHVEALSGAAATPGVTYLLAGSDSRADGAIEDTTTTGQRTDTIMLLTAPANGTPSLVSLPRDTYVDIPGVGPGKLNAAFAYGGAPLLVQTVEQLTGITVDHYVEVGMGGVVSIVDGVGGVELCWDSDVDDVDSGMVWTAGCHEVNGTDALAFARMRKSDPTGDIGRGQRQQQVIQAVMGKLKGPSLLEPGRQLNLVRVATDNLVTDPDTGILALGRMALTFRNATGPGGFRGAPPIADPDYRPGDLGSTVLLDETAAPVFWQQVLDGTLPTQTEQEEQAG</sequence>
<evidence type="ECO:0000256" key="2">
    <source>
        <dbReference type="SAM" id="MobiDB-lite"/>
    </source>
</evidence>
<evidence type="ECO:0000259" key="4">
    <source>
        <dbReference type="Pfam" id="PF03816"/>
    </source>
</evidence>
<feature type="compositionally biased region" description="Gly residues" evidence="2">
    <location>
        <begin position="187"/>
        <end position="199"/>
    </location>
</feature>
<feature type="transmembrane region" description="Helical" evidence="3">
    <location>
        <begin position="218"/>
        <end position="240"/>
    </location>
</feature>
<keyword evidence="6" id="KW-1185">Reference proteome</keyword>
<comment type="similarity">
    <text evidence="1">Belongs to the LytR/CpsA/Psr (LCP) family.</text>
</comment>
<dbReference type="OrthoDB" id="9782542at2"/>
<feature type="compositionally biased region" description="Low complexity" evidence="2">
    <location>
        <begin position="12"/>
        <end position="26"/>
    </location>
</feature>
<dbReference type="PANTHER" id="PTHR33392:SF6">
    <property type="entry name" value="POLYISOPRENYL-TEICHOIC ACID--PEPTIDOGLYCAN TEICHOIC ACID TRANSFERASE TAGU"/>
    <property type="match status" value="1"/>
</dbReference>
<feature type="compositionally biased region" description="Low complexity" evidence="2">
    <location>
        <begin position="161"/>
        <end position="171"/>
    </location>
</feature>
<name>A0A5C5B8Y3_9MICO</name>
<feature type="compositionally biased region" description="Low complexity" evidence="2">
    <location>
        <begin position="200"/>
        <end position="210"/>
    </location>
</feature>
<dbReference type="Gene3D" id="3.40.630.190">
    <property type="entry name" value="LCP protein"/>
    <property type="match status" value="1"/>
</dbReference>
<dbReference type="AlphaFoldDB" id="A0A5C5B8Y3"/>
<evidence type="ECO:0000313" key="6">
    <source>
        <dbReference type="Proteomes" id="UP000313849"/>
    </source>
</evidence>
<gene>
    <name evidence="5" type="ORF">FH969_13840</name>
</gene>
<comment type="caution">
    <text evidence="5">The sequence shown here is derived from an EMBL/GenBank/DDBJ whole genome shotgun (WGS) entry which is preliminary data.</text>
</comment>
<feature type="compositionally biased region" description="Pro residues" evidence="2">
    <location>
        <begin position="61"/>
        <end position="74"/>
    </location>
</feature>
<feature type="compositionally biased region" description="Pro residues" evidence="2">
    <location>
        <begin position="39"/>
        <end position="48"/>
    </location>
</feature>
<dbReference type="Pfam" id="PF03816">
    <property type="entry name" value="LytR_cpsA_psr"/>
    <property type="match status" value="1"/>
</dbReference>
<keyword evidence="3" id="KW-0472">Membrane</keyword>
<proteinExistence type="inferred from homology"/>
<dbReference type="Proteomes" id="UP000313849">
    <property type="component" value="Unassembled WGS sequence"/>
</dbReference>
<accession>A0A5C5B8Y3</accession>
<organism evidence="5 6">
    <name type="scientific">Miniimonas arenae</name>
    <dbReference type="NCBI Taxonomy" id="676201"/>
    <lineage>
        <taxon>Bacteria</taxon>
        <taxon>Bacillati</taxon>
        <taxon>Actinomycetota</taxon>
        <taxon>Actinomycetes</taxon>
        <taxon>Micrococcales</taxon>
        <taxon>Beutenbergiaceae</taxon>
        <taxon>Miniimonas</taxon>
    </lineage>
</organism>
<evidence type="ECO:0000256" key="3">
    <source>
        <dbReference type="SAM" id="Phobius"/>
    </source>
</evidence>
<dbReference type="InterPro" id="IPR004474">
    <property type="entry name" value="LytR_CpsA_psr"/>
</dbReference>